<dbReference type="PANTHER" id="PTHR38436">
    <property type="entry name" value="POLYKETIDE CYCLASE SNOAL-LIKE DOMAIN"/>
    <property type="match status" value="1"/>
</dbReference>
<dbReference type="InterPro" id="IPR009959">
    <property type="entry name" value="Cyclase_SnoaL-like"/>
</dbReference>
<dbReference type="AlphaFoldDB" id="A0AAJ5F6Q3"/>
<evidence type="ECO:0000313" key="1">
    <source>
        <dbReference type="EMBL" id="MBB5296709.1"/>
    </source>
</evidence>
<dbReference type="Pfam" id="PF07366">
    <property type="entry name" value="SnoaL"/>
    <property type="match status" value="1"/>
</dbReference>
<dbReference type="GO" id="GO:0030638">
    <property type="term" value="P:polyketide metabolic process"/>
    <property type="evidence" value="ECO:0007669"/>
    <property type="project" value="InterPro"/>
</dbReference>
<gene>
    <name evidence="2" type="ORF">FCS05_15165</name>
    <name evidence="1" type="ORF">HNQ10_003562</name>
</gene>
<keyword evidence="4" id="KW-1185">Reference proteome</keyword>
<accession>A0AAJ5F6Q3</accession>
<organism evidence="2 3">
    <name type="scientific">Deinococcus metallilatus</name>
    <dbReference type="NCBI Taxonomy" id="1211322"/>
    <lineage>
        <taxon>Bacteria</taxon>
        <taxon>Thermotogati</taxon>
        <taxon>Deinococcota</taxon>
        <taxon>Deinococci</taxon>
        <taxon>Deinococcales</taxon>
        <taxon>Deinococcaceae</taxon>
        <taxon>Deinococcus</taxon>
    </lineage>
</organism>
<evidence type="ECO:0000313" key="2">
    <source>
        <dbReference type="EMBL" id="TLK24195.1"/>
    </source>
</evidence>
<sequence length="149" mass="17022">MSAELNRQLAMQTLERAFNQGDVSVFDEVIPARGVDHQETPGTDMLRHLRDTVSMMRRAFPDLHFEVHHVLAEGDIVAFHSTMTGTHLGRFDIGPFRELPPTGRKIRMRHMHFLRWEDGKNTDLWHLMDTASLMRQLTAPPPEAQAANG</sequence>
<name>A0AAJ5F6Q3_9DEIO</name>
<proteinExistence type="predicted"/>
<dbReference type="SUPFAM" id="SSF54427">
    <property type="entry name" value="NTF2-like"/>
    <property type="match status" value="1"/>
</dbReference>
<protein>
    <submittedName>
        <fullName evidence="2">Ester cyclase</fullName>
    </submittedName>
</protein>
<evidence type="ECO:0000313" key="4">
    <source>
        <dbReference type="Proteomes" id="UP000536909"/>
    </source>
</evidence>
<comment type="caution">
    <text evidence="2">The sequence shown here is derived from an EMBL/GenBank/DDBJ whole genome shotgun (WGS) entry which is preliminary data.</text>
</comment>
<reference evidence="1 4" key="2">
    <citation type="submission" date="2020-08" db="EMBL/GenBank/DDBJ databases">
        <title>Genomic Encyclopedia of Type Strains, Phase IV (KMG-IV): sequencing the most valuable type-strain genomes for metagenomic binning, comparative biology and taxonomic classification.</title>
        <authorList>
            <person name="Goeker M."/>
        </authorList>
    </citation>
    <scope>NUCLEOTIDE SEQUENCE [LARGE SCALE GENOMIC DNA]</scope>
    <source>
        <strain evidence="1 4">DSM 105434</strain>
    </source>
</reference>
<dbReference type="Gene3D" id="3.10.450.50">
    <property type="match status" value="1"/>
</dbReference>
<dbReference type="EMBL" id="JACHFV010000013">
    <property type="protein sequence ID" value="MBB5296709.1"/>
    <property type="molecule type" value="Genomic_DNA"/>
</dbReference>
<dbReference type="Proteomes" id="UP000536909">
    <property type="component" value="Unassembled WGS sequence"/>
</dbReference>
<evidence type="ECO:0000313" key="3">
    <source>
        <dbReference type="Proteomes" id="UP000308000"/>
    </source>
</evidence>
<dbReference type="EMBL" id="VBRC01000011">
    <property type="protein sequence ID" value="TLK24195.1"/>
    <property type="molecule type" value="Genomic_DNA"/>
</dbReference>
<dbReference type="Proteomes" id="UP000308000">
    <property type="component" value="Unassembled WGS sequence"/>
</dbReference>
<dbReference type="RefSeq" id="WP_129119525.1">
    <property type="nucleotide sequence ID" value="NZ_BSUI01000001.1"/>
</dbReference>
<dbReference type="PANTHER" id="PTHR38436:SF1">
    <property type="entry name" value="ESTER CYCLASE"/>
    <property type="match status" value="1"/>
</dbReference>
<reference evidence="2 3" key="1">
    <citation type="submission" date="2019-04" db="EMBL/GenBank/DDBJ databases">
        <title>Deinococcus metalilatus MA1002 mutant No.5.</title>
        <authorList>
            <person name="Park W."/>
            <person name="Park C."/>
        </authorList>
    </citation>
    <scope>NUCLEOTIDE SEQUENCE [LARGE SCALE GENOMIC DNA]</scope>
    <source>
        <strain evidence="2 3">MA1002-m5</strain>
    </source>
</reference>
<dbReference type="InterPro" id="IPR032710">
    <property type="entry name" value="NTF2-like_dom_sf"/>
</dbReference>